<name>A0ABW0GT68_9MICO</name>
<feature type="compositionally biased region" description="Basic and acidic residues" evidence="1">
    <location>
        <begin position="8"/>
        <end position="21"/>
    </location>
</feature>
<keyword evidence="2" id="KW-0472">Membrane</keyword>
<keyword evidence="2" id="KW-1133">Transmembrane helix</keyword>
<feature type="transmembrane region" description="Helical" evidence="2">
    <location>
        <begin position="103"/>
        <end position="125"/>
    </location>
</feature>
<dbReference type="EMBL" id="JBHSLD010000009">
    <property type="protein sequence ID" value="MFC5381411.1"/>
    <property type="molecule type" value="Genomic_DNA"/>
</dbReference>
<organism evidence="3 4">
    <name type="scientific">Aquipuribacter nitratireducens</name>
    <dbReference type="NCBI Taxonomy" id="650104"/>
    <lineage>
        <taxon>Bacteria</taxon>
        <taxon>Bacillati</taxon>
        <taxon>Actinomycetota</taxon>
        <taxon>Actinomycetes</taxon>
        <taxon>Micrococcales</taxon>
        <taxon>Intrasporangiaceae</taxon>
        <taxon>Aquipuribacter</taxon>
    </lineage>
</organism>
<comment type="caution">
    <text evidence="3">The sequence shown here is derived from an EMBL/GenBank/DDBJ whole genome shotgun (WGS) entry which is preliminary data.</text>
</comment>
<evidence type="ECO:0000313" key="4">
    <source>
        <dbReference type="Proteomes" id="UP001596122"/>
    </source>
</evidence>
<gene>
    <name evidence="3" type="ORF">ACFPJ6_11460</name>
</gene>
<sequence>MAHPTDGTLRRLVDEPHGVSDTERDHVVACATCAAALGSVRDDAARAALLLDDPAVGRHEDDVDAAWQRLSTALAHDVAPVTALPRGAVPARRRWRRALRSPAAALVTTAAVLAGAGAAAAGDWLPIFRTERVAAPDATRAELVTLPEPEDLDAYGTLEVLAPPEVREVDGAAAAEAATGLAVPVVHDLPRGVTGSPRLLVAGQVSAEFTFSEEEAARTAAELGAALEPVPGGLDGTRFRLVAGPGHASVWSEARGVPALVVGRAVAPTAFSTGVPLEEAVEFLASLPGLPPGTARTLTEFAGDGATLPLPIGTDEATTTTADVGGVDATVVTARDGTAAGVVWVEDGVVTAVAGSLGGDEVLAVARGLRDR</sequence>
<keyword evidence="2" id="KW-0812">Transmembrane</keyword>
<dbReference type="Proteomes" id="UP001596122">
    <property type="component" value="Unassembled WGS sequence"/>
</dbReference>
<dbReference type="RefSeq" id="WP_340269298.1">
    <property type="nucleotide sequence ID" value="NZ_JBBEOG010000004.1"/>
</dbReference>
<reference evidence="4" key="1">
    <citation type="journal article" date="2019" name="Int. J. Syst. Evol. Microbiol.">
        <title>The Global Catalogue of Microorganisms (GCM) 10K type strain sequencing project: providing services to taxonomists for standard genome sequencing and annotation.</title>
        <authorList>
            <consortium name="The Broad Institute Genomics Platform"/>
            <consortium name="The Broad Institute Genome Sequencing Center for Infectious Disease"/>
            <person name="Wu L."/>
            <person name="Ma J."/>
        </authorList>
    </citation>
    <scope>NUCLEOTIDE SEQUENCE [LARGE SCALE GENOMIC DNA]</scope>
    <source>
        <strain evidence="4">CCUG 43114</strain>
    </source>
</reference>
<keyword evidence="4" id="KW-1185">Reference proteome</keyword>
<evidence type="ECO:0000256" key="2">
    <source>
        <dbReference type="SAM" id="Phobius"/>
    </source>
</evidence>
<feature type="region of interest" description="Disordered" evidence="1">
    <location>
        <begin position="1"/>
        <end position="21"/>
    </location>
</feature>
<evidence type="ECO:0000313" key="3">
    <source>
        <dbReference type="EMBL" id="MFC5381411.1"/>
    </source>
</evidence>
<proteinExistence type="predicted"/>
<accession>A0ABW0GT68</accession>
<protein>
    <submittedName>
        <fullName evidence="3">Uncharacterized protein</fullName>
    </submittedName>
</protein>
<evidence type="ECO:0000256" key="1">
    <source>
        <dbReference type="SAM" id="MobiDB-lite"/>
    </source>
</evidence>